<proteinExistence type="predicted"/>
<dbReference type="AlphaFoldDB" id="A0A1Y5PIU9"/>
<dbReference type="EMBL" id="FLQS01000056">
    <property type="protein sequence ID" value="SBS78667.1"/>
    <property type="molecule type" value="Genomic_DNA"/>
</dbReference>
<protein>
    <submittedName>
        <fullName evidence="1">Uncharacterized protein</fullName>
    </submittedName>
</protein>
<organism evidence="1">
    <name type="scientific">uncultured Mycobacterium sp</name>
    <dbReference type="NCBI Taxonomy" id="171292"/>
    <lineage>
        <taxon>Bacteria</taxon>
        <taxon>Bacillati</taxon>
        <taxon>Actinomycetota</taxon>
        <taxon>Actinomycetes</taxon>
        <taxon>Mycobacteriales</taxon>
        <taxon>Mycobacteriaceae</taxon>
        <taxon>Mycobacterium</taxon>
        <taxon>environmental samples</taxon>
    </lineage>
</organism>
<reference evidence="1" key="1">
    <citation type="submission" date="2016-03" db="EMBL/GenBank/DDBJ databases">
        <authorList>
            <person name="Ploux O."/>
        </authorList>
    </citation>
    <scope>NUCLEOTIDE SEQUENCE</scope>
    <source>
        <strain evidence="1">UC10</strain>
    </source>
</reference>
<evidence type="ECO:0000313" key="1">
    <source>
        <dbReference type="EMBL" id="SBS78667.1"/>
    </source>
</evidence>
<sequence length="131" mass="14747">MWRSSRRATWLLHPHDIVGAEPQPLQLELDASVSHVMLTVCPQQVNVWVQLLSPRSLWVITYPWSAGRMSNSTSVSFPSERTSIATISLYHGATLCLAYIDDRARIPEIEMVLYPIPLNRRPLAVGAVNLN</sequence>
<name>A0A1Y5PIU9_9MYCO</name>
<gene>
    <name evidence="1" type="ORF">MHPYR_60155</name>
</gene>
<accession>A0A1Y5PIU9</accession>